<gene>
    <name evidence="1" type="ORF">M9Y10_022239</name>
</gene>
<organism evidence="1 2">
    <name type="scientific">Tritrichomonas musculus</name>
    <dbReference type="NCBI Taxonomy" id="1915356"/>
    <lineage>
        <taxon>Eukaryota</taxon>
        <taxon>Metamonada</taxon>
        <taxon>Parabasalia</taxon>
        <taxon>Tritrichomonadida</taxon>
        <taxon>Tritrichomonadidae</taxon>
        <taxon>Tritrichomonas</taxon>
    </lineage>
</organism>
<evidence type="ECO:0000313" key="2">
    <source>
        <dbReference type="Proteomes" id="UP001470230"/>
    </source>
</evidence>
<comment type="caution">
    <text evidence="1">The sequence shown here is derived from an EMBL/GenBank/DDBJ whole genome shotgun (WGS) entry which is preliminary data.</text>
</comment>
<evidence type="ECO:0000313" key="1">
    <source>
        <dbReference type="EMBL" id="KAK8893810.1"/>
    </source>
</evidence>
<sequence>MVEVFLSPLLSENDKYHASNLIKQIYPNATFAPKLTPEVSFRIVNPKDILYITKMNCLTMTILCLKHTIEKKINIKDLQTDWRIYCNLFLYNKKIAFYKLEEKQIKRYSTMVKCMGGIILNNIDSNNVDYVITKESENKVLQLGVLPSWIETLFYESQYVKPFYFYPKDHSSKKVNKYYSNSSNLNQNDHERNKRKYSEANKLIKFSPMNTRKNNLRTPVNVLRSIKGDNAGFILRMHDNSQDIRSFINDPYIENKNDSNAIFTNYNNNNDEKESNDNDITNCKISQTNAHNKNSNNDPTKSILSHNAIFNNISTEINHNKLEGNANDLHAVSENIVNLIEDKRNSKKILTKSDKSDDDDDVVIITQENYFNNIEKNKKKNDRIRFESNKENLINLNTDEKFETNLPNFRNYEKSKKDIQSFSQRKPFTVITDLNAMPNKIEQASKKAEKQNTNVFKNTQKEKFTSRFLSSSSSFDEDEIKIIEESFNNSENKENQKKQENGILNAIQSINAYTKIYNDCNNNKFKNTNKHTSQSFDFELEDFSQVSQQYPAPSPMIIEYEQEENVLGTENFSENDPFLLILSNL</sequence>
<dbReference type="EMBL" id="JAPFFF010000003">
    <property type="protein sequence ID" value="KAK8893810.1"/>
    <property type="molecule type" value="Genomic_DNA"/>
</dbReference>
<proteinExistence type="predicted"/>
<reference evidence="1 2" key="1">
    <citation type="submission" date="2024-04" db="EMBL/GenBank/DDBJ databases">
        <title>Tritrichomonas musculus Genome.</title>
        <authorList>
            <person name="Alves-Ferreira E."/>
            <person name="Grigg M."/>
            <person name="Lorenzi H."/>
            <person name="Galac M."/>
        </authorList>
    </citation>
    <scope>NUCLEOTIDE SEQUENCE [LARGE SCALE GENOMIC DNA]</scope>
    <source>
        <strain evidence="1 2">EAF2021</strain>
    </source>
</reference>
<dbReference type="InterPro" id="IPR036420">
    <property type="entry name" value="BRCT_dom_sf"/>
</dbReference>
<accession>A0ABR2KV14</accession>
<keyword evidence="2" id="KW-1185">Reference proteome</keyword>
<dbReference type="SUPFAM" id="SSF52113">
    <property type="entry name" value="BRCT domain"/>
    <property type="match status" value="1"/>
</dbReference>
<dbReference type="Proteomes" id="UP001470230">
    <property type="component" value="Unassembled WGS sequence"/>
</dbReference>
<dbReference type="CDD" id="cd00027">
    <property type="entry name" value="BRCT"/>
    <property type="match status" value="1"/>
</dbReference>
<evidence type="ECO:0008006" key="3">
    <source>
        <dbReference type="Google" id="ProtNLM"/>
    </source>
</evidence>
<protein>
    <recommendedName>
        <fullName evidence="3">BRCT domain-containing protein</fullName>
    </recommendedName>
</protein>
<name>A0ABR2KV14_9EUKA</name>